<evidence type="ECO:0000313" key="2">
    <source>
        <dbReference type="EMBL" id="TDD64359.1"/>
    </source>
</evidence>
<proteinExistence type="predicted"/>
<keyword evidence="3" id="KW-1185">Reference proteome</keyword>
<dbReference type="AlphaFoldDB" id="A0A4R5A1I6"/>
<comment type="caution">
    <text evidence="2">The sequence shown here is derived from an EMBL/GenBank/DDBJ whole genome shotgun (WGS) entry which is preliminary data.</text>
</comment>
<evidence type="ECO:0000313" key="3">
    <source>
        <dbReference type="Proteomes" id="UP000295217"/>
    </source>
</evidence>
<feature type="transmembrane region" description="Helical" evidence="1">
    <location>
        <begin position="7"/>
        <end position="29"/>
    </location>
</feature>
<dbReference type="Proteomes" id="UP000295217">
    <property type="component" value="Unassembled WGS sequence"/>
</dbReference>
<keyword evidence="1" id="KW-1133">Transmembrane helix</keyword>
<accession>A0A4R5A1I6</accession>
<sequence>MSLTAPWWAYAAIVAAGLGLPVLLTLVPLLRTSPVTGWVVLVVLGAMPATEAAAGRASRITVREALSYV</sequence>
<protein>
    <submittedName>
        <fullName evidence="2">Uncharacterized protein</fullName>
    </submittedName>
</protein>
<dbReference type="EMBL" id="SMLB01000070">
    <property type="protein sequence ID" value="TDD64359.1"/>
    <property type="molecule type" value="Genomic_DNA"/>
</dbReference>
<feature type="transmembrane region" description="Helical" evidence="1">
    <location>
        <begin position="35"/>
        <end position="54"/>
    </location>
</feature>
<name>A0A4R5A1I6_9ACTN</name>
<reference evidence="2 3" key="1">
    <citation type="submission" date="2019-02" db="EMBL/GenBank/DDBJ databases">
        <title>Draft genome sequences of novel Actinobacteria.</title>
        <authorList>
            <person name="Sahin N."/>
            <person name="Ay H."/>
            <person name="Saygin H."/>
        </authorList>
    </citation>
    <scope>NUCLEOTIDE SEQUENCE [LARGE SCALE GENOMIC DNA]</scope>
    <source>
        <strain evidence="2 3">8K307</strain>
    </source>
</reference>
<organism evidence="2 3">
    <name type="scientific">Jiangella aurantiaca</name>
    <dbReference type="NCBI Taxonomy" id="2530373"/>
    <lineage>
        <taxon>Bacteria</taxon>
        <taxon>Bacillati</taxon>
        <taxon>Actinomycetota</taxon>
        <taxon>Actinomycetes</taxon>
        <taxon>Jiangellales</taxon>
        <taxon>Jiangellaceae</taxon>
        <taxon>Jiangella</taxon>
    </lineage>
</organism>
<gene>
    <name evidence="2" type="ORF">E1262_28470</name>
</gene>
<evidence type="ECO:0000256" key="1">
    <source>
        <dbReference type="SAM" id="Phobius"/>
    </source>
</evidence>
<keyword evidence="1" id="KW-0812">Transmembrane</keyword>
<keyword evidence="1" id="KW-0472">Membrane</keyword>
<dbReference type="RefSeq" id="WP_132107726.1">
    <property type="nucleotide sequence ID" value="NZ_SMLB01000070.1"/>
</dbReference>